<feature type="domain" description="Ppx/GppA phosphatase N-terminal" evidence="1">
    <location>
        <begin position="43"/>
        <end position="329"/>
    </location>
</feature>
<proteinExistence type="predicted"/>
<sequence length="333" mass="36022">MSNLTSQNQAKAKPKAIPQYDDSHYAVVDLGSNSFHLLITQVVDSPTGKSIKIVNKVKQKIRLAAGLDEHNFLTDEAITRGLNCLKKFALYLHTIPVTNILIVATAALRIANNNQLFFDAAKDILPKQIKLLSGEQEAKTIYAGAVHTARAANQLPTNTKQLVLDIGGASTEMIVGVGCSAKKVVSLNMGCVSLITQYFAKGLLTKESFSQGVAHATAVIDAVKAEFIALGWQSATGSSGTMQAIIEILSHRQQPAIITLSFLYDIRERLLRCKTIDNIDIDGLRTDRKAVLAGGLCILIALFECLNIKELRLSSGALREGLLFELAPNAKII</sequence>
<dbReference type="PANTHER" id="PTHR30005">
    <property type="entry name" value="EXOPOLYPHOSPHATASE"/>
    <property type="match status" value="1"/>
</dbReference>
<dbReference type="OrthoDB" id="9793035at2"/>
<evidence type="ECO:0000313" key="3">
    <source>
        <dbReference type="Proteomes" id="UP000307702"/>
    </source>
</evidence>
<keyword evidence="3" id="KW-1185">Reference proteome</keyword>
<comment type="caution">
    <text evidence="2">The sequence shown here is derived from an EMBL/GenBank/DDBJ whole genome shotgun (WGS) entry which is preliminary data.</text>
</comment>
<dbReference type="GO" id="GO:0016462">
    <property type="term" value="F:pyrophosphatase activity"/>
    <property type="evidence" value="ECO:0007669"/>
    <property type="project" value="TreeGrafter"/>
</dbReference>
<organism evidence="2 3">
    <name type="scientific">Colwellia ponticola</name>
    <dbReference type="NCBI Taxonomy" id="2304625"/>
    <lineage>
        <taxon>Bacteria</taxon>
        <taxon>Pseudomonadati</taxon>
        <taxon>Pseudomonadota</taxon>
        <taxon>Gammaproteobacteria</taxon>
        <taxon>Alteromonadales</taxon>
        <taxon>Colwelliaceae</taxon>
        <taxon>Colwellia</taxon>
    </lineage>
</organism>
<dbReference type="PANTHER" id="PTHR30005:SF0">
    <property type="entry name" value="RETROGRADE REGULATION PROTEIN 2"/>
    <property type="match status" value="1"/>
</dbReference>
<dbReference type="Gene3D" id="3.30.420.40">
    <property type="match status" value="1"/>
</dbReference>
<dbReference type="InterPro" id="IPR043129">
    <property type="entry name" value="ATPase_NBD"/>
</dbReference>
<gene>
    <name evidence="2" type="ORF">FCS21_07715</name>
</gene>
<name>A0A8H2JQ00_9GAMM</name>
<dbReference type="Proteomes" id="UP000307702">
    <property type="component" value="Unassembled WGS sequence"/>
</dbReference>
<dbReference type="Pfam" id="PF02541">
    <property type="entry name" value="Ppx-GppA"/>
    <property type="match status" value="1"/>
</dbReference>
<dbReference type="CDD" id="cd24053">
    <property type="entry name" value="ASKHA_NBD_EcPPX-GppA-like"/>
    <property type="match status" value="1"/>
</dbReference>
<accession>A0A8H2JQ00</accession>
<dbReference type="RefSeq" id="WP_138622088.1">
    <property type="nucleotide sequence ID" value="NZ_SZVP01000005.1"/>
</dbReference>
<protein>
    <submittedName>
        <fullName evidence="2">Phosphatase</fullName>
    </submittedName>
</protein>
<dbReference type="InterPro" id="IPR050273">
    <property type="entry name" value="GppA/Ppx_hydrolase"/>
</dbReference>
<evidence type="ECO:0000259" key="1">
    <source>
        <dbReference type="Pfam" id="PF02541"/>
    </source>
</evidence>
<dbReference type="EMBL" id="SZVP01000005">
    <property type="protein sequence ID" value="TMM45701.1"/>
    <property type="molecule type" value="Genomic_DNA"/>
</dbReference>
<evidence type="ECO:0000313" key="2">
    <source>
        <dbReference type="EMBL" id="TMM45701.1"/>
    </source>
</evidence>
<dbReference type="SUPFAM" id="SSF53067">
    <property type="entry name" value="Actin-like ATPase domain"/>
    <property type="match status" value="2"/>
</dbReference>
<reference evidence="2 3" key="1">
    <citation type="submission" date="2019-05" db="EMBL/GenBank/DDBJ databases">
        <title>Colwellia ponticola sp. nov., isolated from seawater.</title>
        <authorList>
            <person name="Yoon J.-H."/>
        </authorList>
    </citation>
    <scope>NUCLEOTIDE SEQUENCE [LARGE SCALE GENOMIC DNA]</scope>
    <source>
        <strain evidence="2 3">OISW-25</strain>
    </source>
</reference>
<dbReference type="Gene3D" id="3.30.420.150">
    <property type="entry name" value="Exopolyphosphatase. Domain 2"/>
    <property type="match status" value="1"/>
</dbReference>
<dbReference type="AlphaFoldDB" id="A0A8H2JQ00"/>
<dbReference type="InterPro" id="IPR003695">
    <property type="entry name" value="Ppx_GppA_N"/>
</dbReference>